<accession>A0ABS1MA69</accession>
<reference evidence="3 4" key="1">
    <citation type="submission" date="2021-01" db="EMBL/GenBank/DDBJ databases">
        <title>WGS of actinomycetes isolated from Thailand.</title>
        <authorList>
            <person name="Thawai C."/>
        </authorList>
    </citation>
    <scope>NUCLEOTIDE SEQUENCE [LARGE SCALE GENOMIC DNA]</scope>
    <source>
        <strain evidence="3 4">LPG 2</strain>
    </source>
</reference>
<evidence type="ECO:0000313" key="4">
    <source>
        <dbReference type="Proteomes" id="UP000602198"/>
    </source>
</evidence>
<dbReference type="Pfam" id="PF13622">
    <property type="entry name" value="4HBT_3"/>
    <property type="match status" value="1"/>
</dbReference>
<feature type="domain" description="Acyl-CoA thioesterase-like C-terminal" evidence="2">
    <location>
        <begin position="153"/>
        <end position="247"/>
    </location>
</feature>
<feature type="domain" description="Acyl-CoA thioesterase-like N-terminal HotDog" evidence="1">
    <location>
        <begin position="19"/>
        <end position="100"/>
    </location>
</feature>
<dbReference type="Pfam" id="PF20789">
    <property type="entry name" value="4HBT_3C"/>
    <property type="match status" value="1"/>
</dbReference>
<gene>
    <name evidence="3" type="ORF">JK358_24250</name>
</gene>
<evidence type="ECO:0000313" key="3">
    <source>
        <dbReference type="EMBL" id="MBL1077522.1"/>
    </source>
</evidence>
<name>A0ABS1MA69_9NOCA</name>
<dbReference type="RefSeq" id="WP_201950908.1">
    <property type="nucleotide sequence ID" value="NZ_JAERRJ010000009.1"/>
</dbReference>
<keyword evidence="4" id="KW-1185">Reference proteome</keyword>
<dbReference type="InterPro" id="IPR049450">
    <property type="entry name" value="ACOT8-like_C"/>
</dbReference>
<organism evidence="3 4">
    <name type="scientific">Nocardia acididurans</name>
    <dbReference type="NCBI Taxonomy" id="2802282"/>
    <lineage>
        <taxon>Bacteria</taxon>
        <taxon>Bacillati</taxon>
        <taxon>Actinomycetota</taxon>
        <taxon>Actinomycetes</taxon>
        <taxon>Mycobacteriales</taxon>
        <taxon>Nocardiaceae</taxon>
        <taxon>Nocardia</taxon>
    </lineage>
</organism>
<dbReference type="InterPro" id="IPR042171">
    <property type="entry name" value="Acyl-CoA_hotdog"/>
</dbReference>
<evidence type="ECO:0000259" key="1">
    <source>
        <dbReference type="Pfam" id="PF13622"/>
    </source>
</evidence>
<dbReference type="EMBL" id="JAERRJ010000009">
    <property type="protein sequence ID" value="MBL1077522.1"/>
    <property type="molecule type" value="Genomic_DNA"/>
</dbReference>
<dbReference type="Proteomes" id="UP000602198">
    <property type="component" value="Unassembled WGS sequence"/>
</dbReference>
<dbReference type="Gene3D" id="2.40.160.210">
    <property type="entry name" value="Acyl-CoA thioesterase, double hotdog domain"/>
    <property type="match status" value="1"/>
</dbReference>
<sequence>MVALFTLADGVYTPTELAASPWDQSQVSGTAICGLLARAAETHAPTGPFVPARFTVDLFRPVLAEPIQVRGAVTRDGRRVRVVDVAIVQRDEIRARATVMHLVAGLEPTGQVWQPGHELPTPERNPDRGEWDDMFLLKSGDAPWTAEFVAGLNDERKCVWHRAVPLVAGEPNSPFQIAAYVADTANMVCNWGTHGIGYINCDVTMTLSRLPAGDEVGLQAQDRVAANGVALAAATMYDRSGPLGFCVATGISNVRRPVDPAVFAAEQTSNWTSASLHS</sequence>
<dbReference type="InterPro" id="IPR029069">
    <property type="entry name" value="HotDog_dom_sf"/>
</dbReference>
<dbReference type="SUPFAM" id="SSF54637">
    <property type="entry name" value="Thioesterase/thiol ester dehydrase-isomerase"/>
    <property type="match status" value="2"/>
</dbReference>
<protein>
    <submittedName>
        <fullName evidence="3">Thioesterase family protein</fullName>
    </submittedName>
</protein>
<dbReference type="InterPro" id="IPR049449">
    <property type="entry name" value="TesB_ACOT8-like_N"/>
</dbReference>
<evidence type="ECO:0000259" key="2">
    <source>
        <dbReference type="Pfam" id="PF20789"/>
    </source>
</evidence>
<comment type="caution">
    <text evidence="3">The sequence shown here is derived from an EMBL/GenBank/DDBJ whole genome shotgun (WGS) entry which is preliminary data.</text>
</comment>
<proteinExistence type="predicted"/>